<dbReference type="InterPro" id="IPR050772">
    <property type="entry name" value="Hydratase-Decarb/MhpD_sf"/>
</dbReference>
<accession>A0ABQ5V634</accession>
<comment type="caution">
    <text evidence="1">The sequence shown here is derived from an EMBL/GenBank/DDBJ whole genome shotgun (WGS) entry which is preliminary data.</text>
</comment>
<evidence type="ECO:0000313" key="2">
    <source>
        <dbReference type="Proteomes" id="UP001161391"/>
    </source>
</evidence>
<dbReference type="RefSeq" id="WP_284387007.1">
    <property type="nucleotide sequence ID" value="NZ_BSNK01000001.1"/>
</dbReference>
<reference evidence="1" key="1">
    <citation type="journal article" date="2014" name="Int. J. Syst. Evol. Microbiol.">
        <title>Complete genome of a new Firmicutes species belonging to the dominant human colonic microbiota ('Ruminococcus bicirculans') reveals two chromosomes and a selective capacity to utilize plant glucans.</title>
        <authorList>
            <consortium name="NISC Comparative Sequencing Program"/>
            <person name="Wegmann U."/>
            <person name="Louis P."/>
            <person name="Goesmann A."/>
            <person name="Henrissat B."/>
            <person name="Duncan S.H."/>
            <person name="Flint H.J."/>
        </authorList>
    </citation>
    <scope>NUCLEOTIDE SEQUENCE</scope>
    <source>
        <strain evidence="1">NBRC 108219</strain>
    </source>
</reference>
<evidence type="ECO:0000313" key="1">
    <source>
        <dbReference type="EMBL" id="GLQ22540.1"/>
    </source>
</evidence>
<reference evidence="1" key="2">
    <citation type="submission" date="2023-01" db="EMBL/GenBank/DDBJ databases">
        <title>Draft genome sequence of Algimonas ampicilliniresistens strain NBRC 108219.</title>
        <authorList>
            <person name="Sun Q."/>
            <person name="Mori K."/>
        </authorList>
    </citation>
    <scope>NUCLEOTIDE SEQUENCE</scope>
    <source>
        <strain evidence="1">NBRC 108219</strain>
    </source>
</reference>
<dbReference type="EMBL" id="BSNK01000001">
    <property type="protein sequence ID" value="GLQ22540.1"/>
    <property type="molecule type" value="Genomic_DNA"/>
</dbReference>
<dbReference type="PANTHER" id="PTHR30143">
    <property type="entry name" value="ACID HYDRATASE"/>
    <property type="match status" value="1"/>
</dbReference>
<sequence length="273" mass="28452">MSLTEMQSGKLSTALVAARAGQKATDSFPGDVPATPKAAYAVQHAGIRERGHGLAGFKVGGVPPEFADAFPGGWLAGPVSDRQVYRVEDGGTVDVPAFDGGMAAYEAEFILTLSGLEALDGPVETLESARDFISAINIGAEIAGSPFRGTNALGPGAIIADFGVQGGVIVGPKVELSEMGRLDASKVVVTIDADASFTAYPRLDAQGPFGALRFLLNHIQTLPDNIQVPDSLLLSSGAITGVHQSRTDTSATFDFGRYGRFTVRLFPHTQSTD</sequence>
<dbReference type="InterPro" id="IPR036663">
    <property type="entry name" value="Fumarylacetoacetase_C_sf"/>
</dbReference>
<dbReference type="PANTHER" id="PTHR30143:SF0">
    <property type="entry name" value="2-KETO-4-PENTENOATE HYDRATASE"/>
    <property type="match status" value="1"/>
</dbReference>
<dbReference type="Gene3D" id="3.90.850.10">
    <property type="entry name" value="Fumarylacetoacetase-like, C-terminal domain"/>
    <property type="match status" value="1"/>
</dbReference>
<protein>
    <recommendedName>
        <fullName evidence="3">2-keto-4-pentenoate hydratase</fullName>
    </recommendedName>
</protein>
<proteinExistence type="predicted"/>
<dbReference type="SUPFAM" id="SSF56529">
    <property type="entry name" value="FAH"/>
    <property type="match status" value="1"/>
</dbReference>
<gene>
    <name evidence="1" type="ORF">GCM10007853_04140</name>
</gene>
<keyword evidence="2" id="KW-1185">Reference proteome</keyword>
<organism evidence="1 2">
    <name type="scientific">Algimonas ampicilliniresistens</name>
    <dbReference type="NCBI Taxonomy" id="1298735"/>
    <lineage>
        <taxon>Bacteria</taxon>
        <taxon>Pseudomonadati</taxon>
        <taxon>Pseudomonadota</taxon>
        <taxon>Alphaproteobacteria</taxon>
        <taxon>Maricaulales</taxon>
        <taxon>Robiginitomaculaceae</taxon>
        <taxon>Algimonas</taxon>
    </lineage>
</organism>
<name>A0ABQ5V634_9PROT</name>
<dbReference type="Proteomes" id="UP001161391">
    <property type="component" value="Unassembled WGS sequence"/>
</dbReference>
<evidence type="ECO:0008006" key="3">
    <source>
        <dbReference type="Google" id="ProtNLM"/>
    </source>
</evidence>